<evidence type="ECO:0000256" key="5">
    <source>
        <dbReference type="RuleBase" id="RU363032"/>
    </source>
</evidence>
<feature type="transmembrane region" description="Helical" evidence="5">
    <location>
        <begin position="72"/>
        <end position="93"/>
    </location>
</feature>
<dbReference type="GO" id="GO:0005886">
    <property type="term" value="C:plasma membrane"/>
    <property type="evidence" value="ECO:0007669"/>
    <property type="project" value="UniProtKB-SubCell"/>
</dbReference>
<evidence type="ECO:0000313" key="8">
    <source>
        <dbReference type="Proteomes" id="UP000244496"/>
    </source>
</evidence>
<proteinExistence type="inferred from homology"/>
<reference evidence="7 8" key="1">
    <citation type="submission" date="2018-04" db="EMBL/GenBank/DDBJ databases">
        <title>Genome sequencing of Gemmobacter.</title>
        <authorList>
            <person name="Yi H."/>
            <person name="Baek M.-G."/>
        </authorList>
    </citation>
    <scope>NUCLEOTIDE SEQUENCE [LARGE SCALE GENOMIC DNA]</scope>
    <source>
        <strain evidence="7 8">HYN0069</strain>
    </source>
</reference>
<dbReference type="InterPro" id="IPR035906">
    <property type="entry name" value="MetI-like_sf"/>
</dbReference>
<dbReference type="PANTHER" id="PTHR43759:SF1">
    <property type="entry name" value="GLUCOSE IMPORT SYSTEM PERMEASE PROTEIN GLCT"/>
    <property type="match status" value="1"/>
</dbReference>
<dbReference type="Proteomes" id="UP000244496">
    <property type="component" value="Chromosome"/>
</dbReference>
<gene>
    <name evidence="7" type="ORF">HYN69_03580</name>
</gene>
<dbReference type="PANTHER" id="PTHR43759">
    <property type="entry name" value="TREHALOSE TRANSPORT SYSTEM PERMEASE PROTEIN SUGA"/>
    <property type="match status" value="1"/>
</dbReference>
<evidence type="ECO:0000256" key="1">
    <source>
        <dbReference type="ARBA" id="ARBA00004651"/>
    </source>
</evidence>
<organism evidence="7 8">
    <name type="scientific">Paragemmobacter aquarius</name>
    <dbReference type="NCBI Taxonomy" id="2169400"/>
    <lineage>
        <taxon>Bacteria</taxon>
        <taxon>Pseudomonadati</taxon>
        <taxon>Pseudomonadota</taxon>
        <taxon>Alphaproteobacteria</taxon>
        <taxon>Rhodobacterales</taxon>
        <taxon>Paracoccaceae</taxon>
        <taxon>Paragemmobacter</taxon>
    </lineage>
</organism>
<feature type="transmembrane region" description="Helical" evidence="5">
    <location>
        <begin position="12"/>
        <end position="34"/>
    </location>
</feature>
<dbReference type="RefSeq" id="WP_108437020.1">
    <property type="nucleotide sequence ID" value="NZ_CP028918.1"/>
</dbReference>
<evidence type="ECO:0000313" key="7">
    <source>
        <dbReference type="EMBL" id="AWB50209.1"/>
    </source>
</evidence>
<keyword evidence="2 5" id="KW-0812">Transmembrane</keyword>
<keyword evidence="3 5" id="KW-1133">Transmembrane helix</keyword>
<evidence type="ECO:0000256" key="2">
    <source>
        <dbReference type="ARBA" id="ARBA00022692"/>
    </source>
</evidence>
<dbReference type="EMBL" id="CP028918">
    <property type="protein sequence ID" value="AWB50209.1"/>
    <property type="molecule type" value="Genomic_DNA"/>
</dbReference>
<feature type="transmembrane region" description="Helical" evidence="5">
    <location>
        <begin position="154"/>
        <end position="177"/>
    </location>
</feature>
<dbReference type="PROSITE" id="PS50928">
    <property type="entry name" value="ABC_TM1"/>
    <property type="match status" value="1"/>
</dbReference>
<feature type="transmembrane region" description="Helical" evidence="5">
    <location>
        <begin position="100"/>
        <end position="123"/>
    </location>
</feature>
<dbReference type="SUPFAM" id="SSF161098">
    <property type="entry name" value="MetI-like"/>
    <property type="match status" value="1"/>
</dbReference>
<protein>
    <submittedName>
        <fullName evidence="7">ABC transporter permease</fullName>
    </submittedName>
</protein>
<comment type="similarity">
    <text evidence="5">Belongs to the binding-protein-dependent transport system permease family.</text>
</comment>
<dbReference type="InterPro" id="IPR052730">
    <property type="entry name" value="Sugar_ABC_transporter"/>
</dbReference>
<dbReference type="GO" id="GO:0055085">
    <property type="term" value="P:transmembrane transport"/>
    <property type="evidence" value="ECO:0007669"/>
    <property type="project" value="InterPro"/>
</dbReference>
<evidence type="ECO:0000259" key="6">
    <source>
        <dbReference type="PROSITE" id="PS50928"/>
    </source>
</evidence>
<keyword evidence="8" id="KW-1185">Reference proteome</keyword>
<dbReference type="InterPro" id="IPR000515">
    <property type="entry name" value="MetI-like"/>
</dbReference>
<dbReference type="KEGG" id="geh:HYN69_03580"/>
<evidence type="ECO:0000256" key="4">
    <source>
        <dbReference type="ARBA" id="ARBA00023136"/>
    </source>
</evidence>
<name>A0A2S0UQW5_9RHOB</name>
<dbReference type="OrthoDB" id="9785347at2"/>
<comment type="subcellular location">
    <subcellularLocation>
        <location evidence="1 5">Cell membrane</location>
        <topology evidence="1 5">Multi-pass membrane protein</topology>
    </subcellularLocation>
</comment>
<evidence type="ECO:0000256" key="3">
    <source>
        <dbReference type="ARBA" id="ARBA00022989"/>
    </source>
</evidence>
<feature type="transmembrane region" description="Helical" evidence="5">
    <location>
        <begin position="198"/>
        <end position="220"/>
    </location>
</feature>
<accession>A0A2S0UQW5</accession>
<dbReference type="AlphaFoldDB" id="A0A2S0UQW5"/>
<feature type="domain" description="ABC transmembrane type-1" evidence="6">
    <location>
        <begin position="68"/>
        <end position="278"/>
    </location>
</feature>
<sequence length="290" mass="31589">MHRTKPYSNAAWFLMLPAALLMAVVGVVPLVAVFNYSLHDIFSLQDVLWVGPEWYHAIITSPRFHASLGRSLMFSAVVLSVQVPLGLAVALALRRTGRAAVLGLMLVALPLVVPWNLIGGMWLGLVNPETGLVGQALVALGIGFDWKFNAAHTWILLVTMDTWHWLGLVVILSYAGLSSIPPEQYRAAAIDGASRLAVFRFIELPRIAPALGVVLLLRFVDSFMIYTEAFGINAGGPDMATHFLAIDLGEEIKSFNYGSAAARSMVYFGIVLTVIWSFVRINAAREARGA</sequence>
<keyword evidence="4 5" id="KW-0472">Membrane</keyword>
<feature type="transmembrane region" description="Helical" evidence="5">
    <location>
        <begin position="260"/>
        <end position="279"/>
    </location>
</feature>
<dbReference type="Gene3D" id="1.10.3720.10">
    <property type="entry name" value="MetI-like"/>
    <property type="match status" value="1"/>
</dbReference>
<dbReference type="CDD" id="cd06261">
    <property type="entry name" value="TM_PBP2"/>
    <property type="match status" value="1"/>
</dbReference>
<keyword evidence="5" id="KW-0813">Transport</keyword>
<dbReference type="Pfam" id="PF00528">
    <property type="entry name" value="BPD_transp_1"/>
    <property type="match status" value="1"/>
</dbReference>